<dbReference type="GO" id="GO:0005576">
    <property type="term" value="C:extracellular region"/>
    <property type="evidence" value="ECO:0007669"/>
    <property type="project" value="UniProtKB-SubCell"/>
</dbReference>
<dbReference type="PANTHER" id="PTHR11705:SF147">
    <property type="entry name" value="INACTIVE METALLOCARBOXYPEPTIDASE ECM14"/>
    <property type="match status" value="1"/>
</dbReference>
<evidence type="ECO:0000256" key="6">
    <source>
        <dbReference type="ARBA" id="ARBA00022729"/>
    </source>
</evidence>
<dbReference type="GO" id="GO:0006508">
    <property type="term" value="P:proteolysis"/>
    <property type="evidence" value="ECO:0007669"/>
    <property type="project" value="InterPro"/>
</dbReference>
<gene>
    <name evidence="15" type="ORF">DASC09_024220</name>
</gene>
<comment type="caution">
    <text evidence="15">The sequence shown here is derived from an EMBL/GenBank/DDBJ whole genome shotgun (WGS) entry which is preliminary data.</text>
</comment>
<feature type="domain" description="Peptidase M14" evidence="14">
    <location>
        <begin position="176"/>
        <end position="489"/>
    </location>
</feature>
<accession>A0AAV5QJX2</accession>
<dbReference type="Gene3D" id="3.40.630.10">
    <property type="entry name" value="Zn peptidases"/>
    <property type="match status" value="1"/>
</dbReference>
<dbReference type="PROSITE" id="PS00133">
    <property type="entry name" value="CARBOXYPEPT_ZN_2"/>
    <property type="match status" value="1"/>
</dbReference>
<dbReference type="Proteomes" id="UP001360560">
    <property type="component" value="Unassembled WGS sequence"/>
</dbReference>
<reference evidence="15 16" key="1">
    <citation type="journal article" date="2023" name="Elife">
        <title>Identification of key yeast species and microbe-microbe interactions impacting larval growth of Drosophila in the wild.</title>
        <authorList>
            <person name="Mure A."/>
            <person name="Sugiura Y."/>
            <person name="Maeda R."/>
            <person name="Honda K."/>
            <person name="Sakurai N."/>
            <person name="Takahashi Y."/>
            <person name="Watada M."/>
            <person name="Katoh T."/>
            <person name="Gotoh A."/>
            <person name="Gotoh Y."/>
            <person name="Taniguchi I."/>
            <person name="Nakamura K."/>
            <person name="Hayashi T."/>
            <person name="Katayama T."/>
            <person name="Uemura T."/>
            <person name="Hattori Y."/>
        </authorList>
    </citation>
    <scope>NUCLEOTIDE SEQUENCE [LARGE SCALE GENOMIC DNA]</scope>
    <source>
        <strain evidence="15 16">SC-9</strain>
    </source>
</reference>
<keyword evidence="5" id="KW-0479">Metal-binding</keyword>
<evidence type="ECO:0000256" key="10">
    <source>
        <dbReference type="ARBA" id="ARBA00026187"/>
    </source>
</evidence>
<dbReference type="CDD" id="cd03860">
    <property type="entry name" value="M14_CP_A-B_like"/>
    <property type="match status" value="1"/>
</dbReference>
<dbReference type="GeneID" id="90073076"/>
<keyword evidence="6 13" id="KW-0732">Signal</keyword>
<evidence type="ECO:0000256" key="5">
    <source>
        <dbReference type="ARBA" id="ARBA00022723"/>
    </source>
</evidence>
<dbReference type="PANTHER" id="PTHR11705">
    <property type="entry name" value="PROTEASE FAMILY M14 CARBOXYPEPTIDASE A,B"/>
    <property type="match status" value="1"/>
</dbReference>
<evidence type="ECO:0000313" key="16">
    <source>
        <dbReference type="Proteomes" id="UP001360560"/>
    </source>
</evidence>
<evidence type="ECO:0000256" key="12">
    <source>
        <dbReference type="PROSITE-ProRule" id="PRU01379"/>
    </source>
</evidence>
<dbReference type="SMART" id="SM00631">
    <property type="entry name" value="Zn_pept"/>
    <property type="match status" value="1"/>
</dbReference>
<dbReference type="GO" id="GO:0008270">
    <property type="term" value="F:zinc ion binding"/>
    <property type="evidence" value="ECO:0007669"/>
    <property type="project" value="InterPro"/>
</dbReference>
<evidence type="ECO:0000259" key="14">
    <source>
        <dbReference type="PROSITE" id="PS52035"/>
    </source>
</evidence>
<comment type="cofactor">
    <cofactor evidence="1">
        <name>Zn(2+)</name>
        <dbReference type="ChEBI" id="CHEBI:29105"/>
    </cofactor>
</comment>
<comment type="function">
    <text evidence="9">Inactive carboxypeptidase that may play a role in cell wall organization and biogenesis.</text>
</comment>
<keyword evidence="4" id="KW-0964">Secreted</keyword>
<dbReference type="GO" id="GO:0004181">
    <property type="term" value="F:metallocarboxypeptidase activity"/>
    <property type="evidence" value="ECO:0007669"/>
    <property type="project" value="InterPro"/>
</dbReference>
<evidence type="ECO:0000256" key="8">
    <source>
        <dbReference type="ARBA" id="ARBA00023157"/>
    </source>
</evidence>
<comment type="caution">
    <text evidence="12">Lacks conserved residue(s) required for the propagation of feature annotation.</text>
</comment>
<dbReference type="PROSITE" id="PS00132">
    <property type="entry name" value="CARBOXYPEPT_ZN_1"/>
    <property type="match status" value="1"/>
</dbReference>
<evidence type="ECO:0000256" key="13">
    <source>
        <dbReference type="SAM" id="SignalP"/>
    </source>
</evidence>
<dbReference type="RefSeq" id="XP_064852097.1">
    <property type="nucleotide sequence ID" value="XM_064996025.1"/>
</dbReference>
<evidence type="ECO:0000256" key="3">
    <source>
        <dbReference type="ARBA" id="ARBA00005988"/>
    </source>
</evidence>
<keyword evidence="7" id="KW-0862">Zinc</keyword>
<dbReference type="InterPro" id="IPR057246">
    <property type="entry name" value="CARBOXYPEPT_ZN_1"/>
</dbReference>
<keyword evidence="8" id="KW-1015">Disulfide bond</keyword>
<dbReference type="EMBL" id="BTFZ01000004">
    <property type="protein sequence ID" value="GMM35097.1"/>
    <property type="molecule type" value="Genomic_DNA"/>
</dbReference>
<dbReference type="FunFam" id="3.40.630.10:FF:000060">
    <property type="entry name" value="Putative metallocarboxypeptidase ecm14"/>
    <property type="match status" value="1"/>
</dbReference>
<comment type="similarity">
    <text evidence="3 12">Belongs to the peptidase M14 family.</text>
</comment>
<feature type="signal peptide" evidence="13">
    <location>
        <begin position="1"/>
        <end position="18"/>
    </location>
</feature>
<sequence>MKFQGALLPLALISSVDAFSISKETIKAGVFDAIQDVQQFDLSKYNPFQQSQVTAEEDDIHYSTVNQSEWPIDLSGYENDIVIRLAMDPKTVMEREIMKNCNNCDVWSRSQTFMDIKLPRDELQPLLESSEIKVDEYSIIIDDLAQKIFESYPKNFFNAQDDDEIVALDDELFFKEYRPLKTIYSWFDLLAETYSGFVSVENFGTTFEGQKLKALYIDTSRFSEGNNPNNKTIIIAAGIHAREWISVTSANYIIFQLLTKYGISKPETDYLNQLNILVVPVFNPDGYTYSWTNDRLWRKNRQETYLPRCFGIDIDHSFDYRWEKTEETSWPCDEDYSGEVPKEALEVAQFEEFLNSSKANHQHLQLYGYIDLHSYAQEILYPYAYSCEHRPRDEENLLELAYGLSKAIRLNSGKNYLVTPACKDKNVDLTPGMGSGSSLDYLYSTAMAHWAFQIKLRDSGSHGFLLPSKFIKPVGEEVYEAVKYFFDFILDPEL</sequence>
<feature type="chain" id="PRO_5044011499" description="Inactive metallocarboxypeptidase ECM14" evidence="13">
    <location>
        <begin position="19"/>
        <end position="494"/>
    </location>
</feature>
<dbReference type="SUPFAM" id="SSF53187">
    <property type="entry name" value="Zn-dependent exopeptidases"/>
    <property type="match status" value="1"/>
</dbReference>
<name>A0AAV5QJX2_9ASCO</name>
<dbReference type="Pfam" id="PF00246">
    <property type="entry name" value="Peptidase_M14"/>
    <property type="match status" value="1"/>
</dbReference>
<keyword evidence="16" id="KW-1185">Reference proteome</keyword>
<dbReference type="InterPro" id="IPR000834">
    <property type="entry name" value="Peptidase_M14"/>
</dbReference>
<evidence type="ECO:0000256" key="7">
    <source>
        <dbReference type="ARBA" id="ARBA00022833"/>
    </source>
</evidence>
<dbReference type="PROSITE" id="PS52035">
    <property type="entry name" value="PEPTIDASE_M14"/>
    <property type="match status" value="1"/>
</dbReference>
<proteinExistence type="inferred from homology"/>
<dbReference type="InterPro" id="IPR057247">
    <property type="entry name" value="CARBOXYPEPT_ZN_2"/>
</dbReference>
<evidence type="ECO:0000256" key="1">
    <source>
        <dbReference type="ARBA" id="ARBA00001947"/>
    </source>
</evidence>
<dbReference type="PRINTS" id="PR00765">
    <property type="entry name" value="CRBOXYPTASEA"/>
</dbReference>
<evidence type="ECO:0000256" key="4">
    <source>
        <dbReference type="ARBA" id="ARBA00022525"/>
    </source>
</evidence>
<evidence type="ECO:0000256" key="11">
    <source>
        <dbReference type="ARBA" id="ARBA00026213"/>
    </source>
</evidence>
<comment type="subcellular location">
    <subcellularLocation>
        <location evidence="2">Secreted</location>
    </subcellularLocation>
</comment>
<organism evidence="15 16">
    <name type="scientific">Saccharomycopsis crataegensis</name>
    <dbReference type="NCBI Taxonomy" id="43959"/>
    <lineage>
        <taxon>Eukaryota</taxon>
        <taxon>Fungi</taxon>
        <taxon>Dikarya</taxon>
        <taxon>Ascomycota</taxon>
        <taxon>Saccharomycotina</taxon>
        <taxon>Saccharomycetes</taxon>
        <taxon>Saccharomycopsidaceae</taxon>
        <taxon>Saccharomycopsis</taxon>
    </lineage>
</organism>
<evidence type="ECO:0000256" key="9">
    <source>
        <dbReference type="ARBA" id="ARBA00025210"/>
    </source>
</evidence>
<evidence type="ECO:0000256" key="2">
    <source>
        <dbReference type="ARBA" id="ARBA00004613"/>
    </source>
</evidence>
<evidence type="ECO:0000313" key="15">
    <source>
        <dbReference type="EMBL" id="GMM35097.1"/>
    </source>
</evidence>
<dbReference type="AlphaFoldDB" id="A0AAV5QJX2"/>
<protein>
    <recommendedName>
        <fullName evidence="10">Inactive metallocarboxypeptidase ECM14</fullName>
    </recommendedName>
    <alternativeName>
        <fullName evidence="11">Inactive metallocarboxypeptidase ecm14</fullName>
    </alternativeName>
</protein>